<comment type="caution">
    <text evidence="1">The sequence shown here is derived from an EMBL/GenBank/DDBJ whole genome shotgun (WGS) entry which is preliminary data.</text>
</comment>
<proteinExistence type="predicted"/>
<evidence type="ECO:0000313" key="2">
    <source>
        <dbReference type="Proteomes" id="UP001176961"/>
    </source>
</evidence>
<accession>A0AA36M5U8</accession>
<dbReference type="EMBL" id="CATQJL010000223">
    <property type="protein sequence ID" value="CAJ0599178.1"/>
    <property type="molecule type" value="Genomic_DNA"/>
</dbReference>
<keyword evidence="2" id="KW-1185">Reference proteome</keyword>
<name>A0AA36M5U8_CYLNA</name>
<reference evidence="1" key="1">
    <citation type="submission" date="2023-07" db="EMBL/GenBank/DDBJ databases">
        <authorList>
            <consortium name="CYATHOMIX"/>
        </authorList>
    </citation>
    <scope>NUCLEOTIDE SEQUENCE</scope>
    <source>
        <strain evidence="1">N/A</strain>
    </source>
</reference>
<dbReference type="AlphaFoldDB" id="A0AA36M5U8"/>
<organism evidence="1 2">
    <name type="scientific">Cylicocyclus nassatus</name>
    <name type="common">Nematode worm</name>
    <dbReference type="NCBI Taxonomy" id="53992"/>
    <lineage>
        <taxon>Eukaryota</taxon>
        <taxon>Metazoa</taxon>
        <taxon>Ecdysozoa</taxon>
        <taxon>Nematoda</taxon>
        <taxon>Chromadorea</taxon>
        <taxon>Rhabditida</taxon>
        <taxon>Rhabditina</taxon>
        <taxon>Rhabditomorpha</taxon>
        <taxon>Strongyloidea</taxon>
        <taxon>Strongylidae</taxon>
        <taxon>Cylicocyclus</taxon>
    </lineage>
</organism>
<protein>
    <submittedName>
        <fullName evidence="1">Uncharacterized protein</fullName>
    </submittedName>
</protein>
<sequence>MLKATFQKSHEKCNAPNGRRYIGYHQKKTLRLVLLKLGKNRRVTWCTNHILITNDSTIPTSHSMHFIDIAYSRATYGQFYWREEIRYDSNRPQVFPKIFILGTLALEILPMKAYCSVYNVRYVR</sequence>
<dbReference type="Proteomes" id="UP001176961">
    <property type="component" value="Unassembled WGS sequence"/>
</dbReference>
<gene>
    <name evidence="1" type="ORF">CYNAS_LOCUS11161</name>
</gene>
<evidence type="ECO:0000313" key="1">
    <source>
        <dbReference type="EMBL" id="CAJ0599178.1"/>
    </source>
</evidence>